<dbReference type="AlphaFoldDB" id="A0A5R8YHK5"/>
<sequence>MLIEAPPYYLIDGVSIMRDHADPLQFYYLPLAPRFSARTEDGVEVPAFLLLKIRSQSLNGGFAEFDVDLGMPPGEMETVRRELQRLAGLAEPPRLAPVPVVDGSVQLMIFGATDGDTGSAGFVRAVRHAAKPALFGDNRAAFSVELDERGVTVLDQAMAGDLAPIGVVYSLDYLALRPAYHVRLSIDWDRTQDILDETFGHEGQFTDIQIQDVVERLEDERAVTYEVDTTVPEDDDTGGVLDRRNAAAARVRDMITDAFFESSLDPLRRPPDGWDRAREVIKSFAPERTTPTGVFTYKKLHYTRIDAKRLDVNFSERTTARRTIYPQGHLDGLFRVFGAGLDRDRLVRRIDADDPWFKRRKVQVVSHADFAHDPVRSITATLTYQGQPRTVRLDAGAPSAVVEWPSVVADGQMIQPVDLTFAVDLEPAEAGERPARLVSEAATQVLGEIQGIEPRDLFSLETIPVLTLPSFPFDRYPRIDVQLRYDDPAHGIRQDDVVHLTSDEPQTEWLRFLVGPPAGPVMARLTYRAADNRDHVTPFAPLAGPQLDVLDPFPHRLKVTIVPVLDFAVVDRAWVDLVYDDPANGIRAEDSIEIVSGRSPRTFVAERTDPGAGHTRYRVTVLMKDTTLIEGPWSTTVGTRIFVRADVRGHRAVTLRAPADFATQGLKRIHVEARAKDEPAGLSFEDAVDLSAPDATAVFEFDFATADAYELKIRRFFRNGLSPEQDWRRFDQDDVTIPARP</sequence>
<accession>A0A5R8YHK5</accession>
<evidence type="ECO:0000313" key="1">
    <source>
        <dbReference type="EMBL" id="TLP51516.1"/>
    </source>
</evidence>
<comment type="caution">
    <text evidence="1">The sequence shown here is derived from an EMBL/GenBank/DDBJ whole genome shotgun (WGS) entry which is preliminary data.</text>
</comment>
<evidence type="ECO:0000313" key="2">
    <source>
        <dbReference type="Proteomes" id="UP000309033"/>
    </source>
</evidence>
<dbReference type="Proteomes" id="UP000309033">
    <property type="component" value="Unassembled WGS sequence"/>
</dbReference>
<dbReference type="OrthoDB" id="1488714at2"/>
<name>A0A5R8YHK5_9ACTN</name>
<protein>
    <submittedName>
        <fullName evidence="1">Uncharacterized protein</fullName>
    </submittedName>
</protein>
<reference evidence="1" key="1">
    <citation type="submission" date="2019-05" db="EMBL/GenBank/DDBJ databases">
        <title>Isolation, diversity and antifungal activity of Actinobacteria from wheat.</title>
        <authorList>
            <person name="Yu B."/>
        </authorList>
    </citation>
    <scope>NUCLEOTIDE SEQUENCE [LARGE SCALE GENOMIC DNA]</scope>
    <source>
        <strain evidence="1">NEAU-HEGS1-5</strain>
    </source>
</reference>
<gene>
    <name evidence="1" type="ORF">FED44_33560</name>
</gene>
<organism evidence="1 2">
    <name type="scientific">Microbispora triticiradicis</name>
    <dbReference type="NCBI Taxonomy" id="2200763"/>
    <lineage>
        <taxon>Bacteria</taxon>
        <taxon>Bacillati</taxon>
        <taxon>Actinomycetota</taxon>
        <taxon>Actinomycetes</taxon>
        <taxon>Streptosporangiales</taxon>
        <taxon>Streptosporangiaceae</taxon>
        <taxon>Microbispora</taxon>
    </lineage>
</organism>
<dbReference type="EMBL" id="VANP01000022">
    <property type="protein sequence ID" value="TLP51516.1"/>
    <property type="molecule type" value="Genomic_DNA"/>
</dbReference>
<keyword evidence="2" id="KW-1185">Reference proteome</keyword>
<proteinExistence type="predicted"/>